<keyword evidence="7" id="KW-0677">Repeat</keyword>
<proteinExistence type="inferred from homology"/>
<dbReference type="PANTHER" id="PTHR48063:SF101">
    <property type="entry name" value="LRR RECEPTOR-LIKE SERINE_THREONINE-PROTEIN KINASE FLS2"/>
    <property type="match status" value="1"/>
</dbReference>
<name>A0A2G9HVR1_9LAMI</name>
<dbReference type="FunFam" id="3.80.10.10:FF:000213">
    <property type="entry name" value="Tyrosine-sulfated glycopeptide receptor 1"/>
    <property type="match status" value="1"/>
</dbReference>
<dbReference type="Pfam" id="PF08263">
    <property type="entry name" value="LRRNT_2"/>
    <property type="match status" value="1"/>
</dbReference>
<dbReference type="PANTHER" id="PTHR48063">
    <property type="entry name" value="LRR RECEPTOR-LIKE KINASE"/>
    <property type="match status" value="1"/>
</dbReference>
<keyword evidence="15" id="KW-1185">Reference proteome</keyword>
<dbReference type="AlphaFoldDB" id="A0A2G9HVR1"/>
<comment type="similarity">
    <text evidence="2">Belongs to the RLP family.</text>
</comment>
<dbReference type="FunFam" id="3.80.10.10:FF:000356">
    <property type="entry name" value="LRR receptor-like serine/threonine-protein kinase"/>
    <property type="match status" value="1"/>
</dbReference>
<keyword evidence="14" id="KW-0808">Transferase</keyword>
<evidence type="ECO:0000313" key="15">
    <source>
        <dbReference type="Proteomes" id="UP000231279"/>
    </source>
</evidence>
<evidence type="ECO:0000256" key="10">
    <source>
        <dbReference type="ARBA" id="ARBA00023180"/>
    </source>
</evidence>
<feature type="chain" id="PRO_5013748731" evidence="12">
    <location>
        <begin position="20"/>
        <end position="986"/>
    </location>
</feature>
<feature type="domain" description="Leucine-rich repeat-containing N-terminal plant-type" evidence="13">
    <location>
        <begin position="34"/>
        <end position="74"/>
    </location>
</feature>
<keyword evidence="3" id="KW-1003">Cell membrane</keyword>
<dbReference type="SUPFAM" id="SSF52058">
    <property type="entry name" value="L domain-like"/>
    <property type="match status" value="2"/>
</dbReference>
<dbReference type="InterPro" id="IPR003591">
    <property type="entry name" value="Leu-rich_rpt_typical-subtyp"/>
</dbReference>
<evidence type="ECO:0000256" key="3">
    <source>
        <dbReference type="ARBA" id="ARBA00022475"/>
    </source>
</evidence>
<evidence type="ECO:0000256" key="4">
    <source>
        <dbReference type="ARBA" id="ARBA00022614"/>
    </source>
</evidence>
<evidence type="ECO:0000256" key="12">
    <source>
        <dbReference type="SAM" id="SignalP"/>
    </source>
</evidence>
<evidence type="ECO:0000256" key="2">
    <source>
        <dbReference type="ARBA" id="ARBA00009592"/>
    </source>
</evidence>
<keyword evidence="8 11" id="KW-1133">Transmembrane helix</keyword>
<dbReference type="Pfam" id="PF13855">
    <property type="entry name" value="LRR_8"/>
    <property type="match status" value="1"/>
</dbReference>
<evidence type="ECO:0000256" key="9">
    <source>
        <dbReference type="ARBA" id="ARBA00023136"/>
    </source>
</evidence>
<evidence type="ECO:0000256" key="5">
    <source>
        <dbReference type="ARBA" id="ARBA00022692"/>
    </source>
</evidence>
<keyword evidence="6 12" id="KW-0732">Signal</keyword>
<evidence type="ECO:0000256" key="6">
    <source>
        <dbReference type="ARBA" id="ARBA00022729"/>
    </source>
</evidence>
<dbReference type="Pfam" id="PF00560">
    <property type="entry name" value="LRR_1"/>
    <property type="match status" value="4"/>
</dbReference>
<protein>
    <submittedName>
        <fullName evidence="14">Leucine-rich repeat protein</fullName>
        <ecNumber evidence="14">2.7.11.1</ecNumber>
    </submittedName>
</protein>
<dbReference type="GO" id="GO:0051707">
    <property type="term" value="P:response to other organism"/>
    <property type="evidence" value="ECO:0007669"/>
    <property type="project" value="UniProtKB-ARBA"/>
</dbReference>
<dbReference type="InterPro" id="IPR046956">
    <property type="entry name" value="RLP23-like"/>
</dbReference>
<comment type="subcellular location">
    <subcellularLocation>
        <location evidence="1">Cell membrane</location>
        <topology evidence="1">Single-pass type I membrane protein</topology>
    </subcellularLocation>
</comment>
<dbReference type="GO" id="GO:0005886">
    <property type="term" value="C:plasma membrane"/>
    <property type="evidence" value="ECO:0007669"/>
    <property type="project" value="UniProtKB-SubCell"/>
</dbReference>
<dbReference type="EMBL" id="NKXS01000918">
    <property type="protein sequence ID" value="PIN21589.1"/>
    <property type="molecule type" value="Genomic_DNA"/>
</dbReference>
<keyword evidence="4" id="KW-0433">Leucine-rich repeat</keyword>
<dbReference type="InterPro" id="IPR001611">
    <property type="entry name" value="Leu-rich_rpt"/>
</dbReference>
<evidence type="ECO:0000256" key="1">
    <source>
        <dbReference type="ARBA" id="ARBA00004251"/>
    </source>
</evidence>
<dbReference type="Proteomes" id="UP000231279">
    <property type="component" value="Unassembled WGS sequence"/>
</dbReference>
<dbReference type="InterPro" id="IPR032675">
    <property type="entry name" value="LRR_dom_sf"/>
</dbReference>
<reference evidence="15" key="1">
    <citation type="journal article" date="2018" name="Gigascience">
        <title>Genome assembly of the Pink Ipe (Handroanthus impetiginosus, Bignoniaceae), a highly valued, ecologically keystone Neotropical timber forest tree.</title>
        <authorList>
            <person name="Silva-Junior O.B."/>
            <person name="Grattapaglia D."/>
            <person name="Novaes E."/>
            <person name="Collevatti R.G."/>
        </authorList>
    </citation>
    <scope>NUCLEOTIDE SEQUENCE [LARGE SCALE GENOMIC DNA]</scope>
    <source>
        <strain evidence="15">cv. UFG-1</strain>
    </source>
</reference>
<evidence type="ECO:0000256" key="8">
    <source>
        <dbReference type="ARBA" id="ARBA00022989"/>
    </source>
</evidence>
<dbReference type="STRING" id="429701.A0A2G9HVR1"/>
<sequence length="986" mass="109976">MKFFQLIPFLLVSLMPVLGHSPKMGSATKIRCLESERQALIKFKKELVDRHGRLSSWGNEEHKMDCCKWRGVQCHDGTNHVIRLDLQNPVDSYNYDIGDAPLKGMISASLLELQHLQYLDLSLNDFGHAPIPDFIGSLNELHYLNLASANFSGPIPDHLRNLSKLLHLDLSYNDNCYSKSLDWVSHLHSLEYLDLSFANLSKAPNWLQVINKLTFIKELHVGYSALPDIPPPSFPSINNSAPLATLDLTGNWFEVSTLALIRWFSNFSTTGLTNIDLSFNSISGPIPDVFQNRVSLSSLYLVRTGLEGGIPAYFGNMSSLTDLQLCRNNLTGEFFELMRNLSGSTEKTLQSLLLCRNSISGSLSNLSSFSSLECLALHVNQLNGSIQEGYLKLPHLACLALSSNNLTGPLPDLSSSLSLEELFLQNNSFNGTLDDIIGRLHKLETLWIGSNLFDGIITESILSNLSQLQKLDLSLNPFLTLKFSAEWVPPFQLKYLSFRHCKLGPTFPLWLKTQKQLIYIDISSTGIEDTIPSWFGGIAPKLQYMNASNNQMKGVFPDFFFSPIASDFSPVVLQDPKRLDLSRNKISGSITFLCHARDWELLDLSNNLLSDQIPDCFTHFERLKYLNLANNNLFGKIPHSFGSLGALSLLHLRNNSFSGELPTSMRNCTNLKMIDLGENKLTGYIPTWIGDKFSQLKVLVLRFNEFYGNIPPSLCGQNIQILDLSCNKISGVIPHCVYKYVAMTEAGVENGSFIVDRDTSPQWVYDPVDHIALQNQFKSLENAYFMWKGKEVKYVGHLGLVRLIDLSSNNLGGEIPFNITQLTGLIGLNFSSNNLIGSIPRDIGKLRSLNFLDFSRNHLSRSIPTSLGELTYLGVLNLSYNNLCGKIPPITQLLTFNESSYMGNPGLCGLPLNKSCPEDESHQDSGNNAMSKGKNNDDGFISEGFYLSLGLGFIVGFWGIVGSILLNKAVRYAFVKVLNVVEDFCM</sequence>
<evidence type="ECO:0000259" key="13">
    <source>
        <dbReference type="Pfam" id="PF08263"/>
    </source>
</evidence>
<dbReference type="GO" id="GO:0006952">
    <property type="term" value="P:defense response"/>
    <property type="evidence" value="ECO:0007669"/>
    <property type="project" value="UniProtKB-ARBA"/>
</dbReference>
<dbReference type="SUPFAM" id="SSF52047">
    <property type="entry name" value="RNI-like"/>
    <property type="match status" value="1"/>
</dbReference>
<organism evidence="14 15">
    <name type="scientific">Handroanthus impetiginosus</name>
    <dbReference type="NCBI Taxonomy" id="429701"/>
    <lineage>
        <taxon>Eukaryota</taxon>
        <taxon>Viridiplantae</taxon>
        <taxon>Streptophyta</taxon>
        <taxon>Embryophyta</taxon>
        <taxon>Tracheophyta</taxon>
        <taxon>Spermatophyta</taxon>
        <taxon>Magnoliopsida</taxon>
        <taxon>eudicotyledons</taxon>
        <taxon>Gunneridae</taxon>
        <taxon>Pentapetalae</taxon>
        <taxon>asterids</taxon>
        <taxon>lamiids</taxon>
        <taxon>Lamiales</taxon>
        <taxon>Bignoniaceae</taxon>
        <taxon>Crescentiina</taxon>
        <taxon>Tabebuia alliance</taxon>
        <taxon>Handroanthus</taxon>
    </lineage>
</organism>
<comment type="caution">
    <text evidence="14">The sequence shown here is derived from an EMBL/GenBank/DDBJ whole genome shotgun (WGS) entry which is preliminary data.</text>
</comment>
<dbReference type="GO" id="GO:0004674">
    <property type="term" value="F:protein serine/threonine kinase activity"/>
    <property type="evidence" value="ECO:0007669"/>
    <property type="project" value="UniProtKB-EC"/>
</dbReference>
<keyword evidence="5 11" id="KW-0812">Transmembrane</keyword>
<accession>A0A2G9HVR1</accession>
<dbReference type="EC" id="2.7.11.1" evidence="14"/>
<evidence type="ECO:0000256" key="11">
    <source>
        <dbReference type="SAM" id="Phobius"/>
    </source>
</evidence>
<dbReference type="SMART" id="SM00369">
    <property type="entry name" value="LRR_TYP"/>
    <property type="match status" value="8"/>
</dbReference>
<keyword evidence="10" id="KW-0325">Glycoprotein</keyword>
<dbReference type="Gene3D" id="3.80.10.10">
    <property type="entry name" value="Ribonuclease Inhibitor"/>
    <property type="match status" value="4"/>
</dbReference>
<feature type="transmembrane region" description="Helical" evidence="11">
    <location>
        <begin position="945"/>
        <end position="966"/>
    </location>
</feature>
<dbReference type="InterPro" id="IPR013210">
    <property type="entry name" value="LRR_N_plant-typ"/>
</dbReference>
<feature type="signal peptide" evidence="12">
    <location>
        <begin position="1"/>
        <end position="19"/>
    </location>
</feature>
<dbReference type="OrthoDB" id="2013775at2759"/>
<keyword evidence="9 11" id="KW-0472">Membrane</keyword>
<gene>
    <name evidence="14" type="ORF">CDL12_05709</name>
</gene>
<evidence type="ECO:0000256" key="7">
    <source>
        <dbReference type="ARBA" id="ARBA00022737"/>
    </source>
</evidence>
<evidence type="ECO:0000313" key="14">
    <source>
        <dbReference type="EMBL" id="PIN21589.1"/>
    </source>
</evidence>